<sequence length="137" mass="15842">MTMIRIVVPGRPLSKSNFRTHNPKTGKRYAPGAFEKYDAYEQAIAWACVAAYRGPQIQELTITVLRFFLQDRRALPDINNLPKSICDGIEKSGIIQNDKLLRPMVLDGYYFDKAKPRVEIELYPASRYELVYSVRER</sequence>
<protein>
    <submittedName>
        <fullName evidence="2">RusA family crossover junction endodeoxyribonuclease</fullName>
    </submittedName>
</protein>
<dbReference type="Gene3D" id="3.30.1330.70">
    <property type="entry name" value="Holliday junction resolvase RusA"/>
    <property type="match status" value="1"/>
</dbReference>
<dbReference type="Pfam" id="PF05866">
    <property type="entry name" value="RusA"/>
    <property type="match status" value="1"/>
</dbReference>
<evidence type="ECO:0000313" key="1">
    <source>
        <dbReference type="EMBL" id="CAH8243615.1"/>
    </source>
</evidence>
<gene>
    <name evidence="1" type="ORF">WJ0W_000854</name>
    <name evidence="2" type="ORF">WJ0W_004586</name>
</gene>
<reference evidence="2" key="1">
    <citation type="submission" date="2022-06" db="EMBL/GenBank/DDBJ databases">
        <authorList>
            <person name="Dietemann V."/>
            <person name="Ory F."/>
            <person name="Dainat B."/>
            <person name="Oberhansli S."/>
        </authorList>
    </citation>
    <scope>NUCLEOTIDE SEQUENCE</scope>
    <source>
        <strain evidence="2">Ena-SAMPLE-TAB-26-04-2022-14:26:32:270-5432</strain>
    </source>
</reference>
<comment type="caution">
    <text evidence="2">The sequence shown here is derived from an EMBL/GenBank/DDBJ whole genome shotgun (WGS) entry which is preliminary data.</text>
</comment>
<dbReference type="EMBL" id="CALYLO010000006">
    <property type="protein sequence ID" value="CAH8247352.1"/>
    <property type="molecule type" value="Genomic_DNA"/>
</dbReference>
<dbReference type="SUPFAM" id="SSF103084">
    <property type="entry name" value="Holliday junction resolvase RusA"/>
    <property type="match status" value="1"/>
</dbReference>
<dbReference type="EMBL" id="CALYLO010000001">
    <property type="protein sequence ID" value="CAH8243615.1"/>
    <property type="molecule type" value="Genomic_DNA"/>
</dbReference>
<dbReference type="InterPro" id="IPR036614">
    <property type="entry name" value="RusA-like_sf"/>
</dbReference>
<keyword evidence="3" id="KW-1185">Reference proteome</keyword>
<dbReference type="Proteomes" id="UP001154322">
    <property type="component" value="Unassembled WGS sequence"/>
</dbReference>
<accession>A0ABM9G6J3</accession>
<dbReference type="InterPro" id="IPR008822">
    <property type="entry name" value="Endonuclease_RusA-like"/>
</dbReference>
<organism evidence="2 3">
    <name type="scientific">Paenibacillus melissococcoides</name>
    <dbReference type="NCBI Taxonomy" id="2912268"/>
    <lineage>
        <taxon>Bacteria</taxon>
        <taxon>Bacillati</taxon>
        <taxon>Bacillota</taxon>
        <taxon>Bacilli</taxon>
        <taxon>Bacillales</taxon>
        <taxon>Paenibacillaceae</taxon>
        <taxon>Paenibacillus</taxon>
    </lineage>
</organism>
<proteinExistence type="predicted"/>
<name>A0ABM9G6J3_9BACL</name>
<evidence type="ECO:0000313" key="3">
    <source>
        <dbReference type="Proteomes" id="UP001154322"/>
    </source>
</evidence>
<evidence type="ECO:0000313" key="2">
    <source>
        <dbReference type="EMBL" id="CAH8247352.1"/>
    </source>
</evidence>